<evidence type="ECO:0000256" key="14">
    <source>
        <dbReference type="RuleBase" id="RU003975"/>
    </source>
</evidence>
<dbReference type="Pfam" id="PF00305">
    <property type="entry name" value="Lipoxygenase"/>
    <property type="match status" value="1"/>
</dbReference>
<dbReference type="GO" id="GO:0006633">
    <property type="term" value="P:fatty acid biosynthetic process"/>
    <property type="evidence" value="ECO:0007669"/>
    <property type="project" value="UniProtKB-KW"/>
</dbReference>
<dbReference type="EC" id="1.13.11.-" evidence="14"/>
<evidence type="ECO:0000259" key="17">
    <source>
        <dbReference type="PROSITE" id="PS51393"/>
    </source>
</evidence>
<dbReference type="PRINTS" id="PR00087">
    <property type="entry name" value="LIPOXYGENASE"/>
</dbReference>
<comment type="similarity">
    <text evidence="2 13">Belongs to the lipoxygenase family.</text>
</comment>
<dbReference type="InterPro" id="IPR036226">
    <property type="entry name" value="LipOase_C_sf"/>
</dbReference>
<comment type="caution">
    <text evidence="18">The sequence shown here is derived from an EMBL/GenBank/DDBJ whole genome shotgun (WGS) entry which is preliminary data.</text>
</comment>
<dbReference type="PROSITE" id="PS51393">
    <property type="entry name" value="LIPOXYGENASE_3"/>
    <property type="match status" value="1"/>
</dbReference>
<dbReference type="GO" id="GO:0034440">
    <property type="term" value="P:lipid oxidation"/>
    <property type="evidence" value="ECO:0007669"/>
    <property type="project" value="InterPro"/>
</dbReference>
<dbReference type="PANTHER" id="PTHR11771">
    <property type="entry name" value="LIPOXYGENASE"/>
    <property type="match status" value="1"/>
</dbReference>
<dbReference type="InterPro" id="IPR000907">
    <property type="entry name" value="LipOase"/>
</dbReference>
<evidence type="ECO:0000256" key="12">
    <source>
        <dbReference type="PROSITE-ProRule" id="PRU00152"/>
    </source>
</evidence>
<organism evidence="18 19">
    <name type="scientific">Carnegiea gigantea</name>
    <dbReference type="NCBI Taxonomy" id="171969"/>
    <lineage>
        <taxon>Eukaryota</taxon>
        <taxon>Viridiplantae</taxon>
        <taxon>Streptophyta</taxon>
        <taxon>Embryophyta</taxon>
        <taxon>Tracheophyta</taxon>
        <taxon>Spermatophyta</taxon>
        <taxon>Magnoliopsida</taxon>
        <taxon>eudicotyledons</taxon>
        <taxon>Gunneridae</taxon>
        <taxon>Pentapetalae</taxon>
        <taxon>Caryophyllales</taxon>
        <taxon>Cactineae</taxon>
        <taxon>Cactaceae</taxon>
        <taxon>Cactoideae</taxon>
        <taxon>Echinocereeae</taxon>
        <taxon>Carnegiea</taxon>
    </lineage>
</organism>
<dbReference type="EMBL" id="JAKOGI010000035">
    <property type="protein sequence ID" value="KAJ8447848.1"/>
    <property type="molecule type" value="Genomic_DNA"/>
</dbReference>
<feature type="domain" description="Lipoxygenase" evidence="17">
    <location>
        <begin position="161"/>
        <end position="857"/>
    </location>
</feature>
<keyword evidence="11 14" id="KW-0275">Fatty acid biosynthesis</keyword>
<keyword evidence="7 13" id="KW-0223">Dioxygenase</keyword>
<comment type="cofactor">
    <cofactor evidence="1 13">
        <name>Fe cation</name>
        <dbReference type="ChEBI" id="CHEBI:24875"/>
    </cofactor>
</comment>
<keyword evidence="3 14" id="KW-0444">Lipid biosynthesis</keyword>
<dbReference type="PROSITE" id="PS00081">
    <property type="entry name" value="LIPOXYGENASE_2"/>
    <property type="match status" value="1"/>
</dbReference>
<dbReference type="GO" id="GO:0016702">
    <property type="term" value="F:oxidoreductase activity, acting on single donors with incorporation of molecular oxygen, incorporation of two atoms of oxygen"/>
    <property type="evidence" value="ECO:0007669"/>
    <property type="project" value="InterPro"/>
</dbReference>
<evidence type="ECO:0000313" key="19">
    <source>
        <dbReference type="Proteomes" id="UP001153076"/>
    </source>
</evidence>
<dbReference type="GO" id="GO:0031408">
    <property type="term" value="P:oxylipin biosynthetic process"/>
    <property type="evidence" value="ECO:0007669"/>
    <property type="project" value="UniProtKB-UniRule"/>
</dbReference>
<reference evidence="18" key="1">
    <citation type="submission" date="2022-04" db="EMBL/GenBank/DDBJ databases">
        <title>Carnegiea gigantea Genome sequencing and assembly v2.</title>
        <authorList>
            <person name="Copetti D."/>
            <person name="Sanderson M.J."/>
            <person name="Burquez A."/>
            <person name="Wojciechowski M.F."/>
        </authorList>
    </citation>
    <scope>NUCLEOTIDE SEQUENCE</scope>
    <source>
        <strain evidence="18">SGP5-SGP5p</strain>
        <tissue evidence="18">Aerial part</tissue>
    </source>
</reference>
<evidence type="ECO:0000256" key="7">
    <source>
        <dbReference type="ARBA" id="ARBA00022964"/>
    </source>
</evidence>
<evidence type="ECO:0000256" key="4">
    <source>
        <dbReference type="ARBA" id="ARBA00022723"/>
    </source>
</evidence>
<proteinExistence type="inferred from homology"/>
<dbReference type="Gene3D" id="4.10.372.10">
    <property type="entry name" value="Lipoxygenase-1, Domain 3"/>
    <property type="match status" value="1"/>
</dbReference>
<dbReference type="InterPro" id="IPR020833">
    <property type="entry name" value="LipOase_Fe_BS"/>
</dbReference>
<feature type="compositionally biased region" description="Polar residues" evidence="15">
    <location>
        <begin position="235"/>
        <end position="246"/>
    </location>
</feature>
<dbReference type="Pfam" id="PF01477">
    <property type="entry name" value="PLAT"/>
    <property type="match status" value="1"/>
</dbReference>
<dbReference type="InterPro" id="IPR001024">
    <property type="entry name" value="PLAT/LH2_dom"/>
</dbReference>
<accession>A0A9Q1KQT3</accession>
<evidence type="ECO:0000256" key="5">
    <source>
        <dbReference type="ARBA" id="ARBA00022767"/>
    </source>
</evidence>
<dbReference type="AlphaFoldDB" id="A0A9Q1KQT3"/>
<feature type="region of interest" description="Disordered" evidence="15">
    <location>
        <begin position="217"/>
        <end position="246"/>
    </location>
</feature>
<dbReference type="InterPro" id="IPR001246">
    <property type="entry name" value="LipOase_plant"/>
</dbReference>
<keyword evidence="6" id="KW-0276">Fatty acid metabolism</keyword>
<dbReference type="SUPFAM" id="SSF48484">
    <property type="entry name" value="Lipoxigenase"/>
    <property type="match status" value="1"/>
</dbReference>
<dbReference type="InterPro" id="IPR042057">
    <property type="entry name" value="Lipoxy_PLAT/LH2"/>
</dbReference>
<dbReference type="InterPro" id="IPR036392">
    <property type="entry name" value="PLAT/LH2_dom_sf"/>
</dbReference>
<evidence type="ECO:0000256" key="13">
    <source>
        <dbReference type="RuleBase" id="RU003974"/>
    </source>
</evidence>
<keyword evidence="9 13" id="KW-0408">Iron</keyword>
<dbReference type="GO" id="GO:0046872">
    <property type="term" value="F:metal ion binding"/>
    <property type="evidence" value="ECO:0007669"/>
    <property type="project" value="UniProtKB-UniRule"/>
</dbReference>
<comment type="function">
    <text evidence="14">Plant lipoxygenase may be involved in a number of diverse aspects of plant physiology including growth and development, pest resistance, and senescence or responses to wounding.</text>
</comment>
<keyword evidence="5 14" id="KW-0925">Oxylipin biosynthesis</keyword>
<dbReference type="CDD" id="cd01751">
    <property type="entry name" value="PLAT_LH2"/>
    <property type="match status" value="1"/>
</dbReference>
<evidence type="ECO:0000259" key="16">
    <source>
        <dbReference type="PROSITE" id="PS50095"/>
    </source>
</evidence>
<dbReference type="Gene3D" id="4.10.375.10">
    <property type="entry name" value="Lipoxygenase-1, Domain 2"/>
    <property type="match status" value="1"/>
</dbReference>
<dbReference type="FunFam" id="1.20.245.10:FF:000002">
    <property type="entry name" value="Lipoxygenase"/>
    <property type="match status" value="1"/>
</dbReference>
<dbReference type="InterPro" id="IPR027433">
    <property type="entry name" value="Lipoxygenase_dom_3"/>
</dbReference>
<keyword evidence="19" id="KW-1185">Reference proteome</keyword>
<feature type="domain" description="PLAT" evidence="16">
    <location>
        <begin position="35"/>
        <end position="158"/>
    </location>
</feature>
<dbReference type="PRINTS" id="PR00468">
    <property type="entry name" value="PLTLPOXGNASE"/>
</dbReference>
<evidence type="ECO:0000256" key="6">
    <source>
        <dbReference type="ARBA" id="ARBA00022832"/>
    </source>
</evidence>
<dbReference type="SUPFAM" id="SSF49723">
    <property type="entry name" value="Lipase/lipooxygenase domain (PLAT/LH2 domain)"/>
    <property type="match status" value="1"/>
</dbReference>
<evidence type="ECO:0000256" key="3">
    <source>
        <dbReference type="ARBA" id="ARBA00022516"/>
    </source>
</evidence>
<dbReference type="Gene3D" id="1.20.245.10">
    <property type="entry name" value="Lipoxygenase-1, Domain 5"/>
    <property type="match status" value="1"/>
</dbReference>
<gene>
    <name evidence="18" type="ORF">Cgig2_015211</name>
</gene>
<dbReference type="PROSITE" id="PS00711">
    <property type="entry name" value="LIPOXYGENASE_1"/>
    <property type="match status" value="1"/>
</dbReference>
<keyword evidence="8 13" id="KW-0560">Oxidoreductase</keyword>
<dbReference type="FunFam" id="4.10.375.10:FF:000001">
    <property type="entry name" value="Lipoxygenase"/>
    <property type="match status" value="1"/>
</dbReference>
<dbReference type="InterPro" id="IPR020834">
    <property type="entry name" value="LipOase_CS"/>
</dbReference>
<sequence length="857" mass="97468">MLNKLVECCPVHHGSKKEKIGGRVVLMKKNVLDFNDFNASILDGLHELLGKKISFQLVSAVNPDPDGKGKLGKPSYLGKWLNKCSGLTPGDVAFGVTFEWDEDIDVPGALIVRNEHHNQFYLKTVTLDNVSQHGTIHFVCNSWVYPAHRYNKDRVFFTNQTYLPDQTPGPLSKYREEELETLRGNGEGKLEEWDRVYDYAYYNDLGDPDKGPKYARPVLGGSTEFPYPRRGRTGRSPTNTDPNTESRLPLIKGLDVYVPRDERFGHIKMADFLGYALKSLSQDVVAAFESLFDKTPNEFDSFQDELDLYEGGIKLPGEVDKITEAIPFEFLKAVLQTDDAPLLKFPMPEVIKEDKTAWRTDEEFAREMLAGVNPLIIRRLEEFPPKSKLDPETYGNQNSTITTRDIEQNLDGLCVEEAIKKNRLFILDHHDTLMPYLRKINSTSSKVYASRTVLFLKDGGMLKPLAIELSLPHPDGDQFGAISKVFTPAHDGVQGSIWQLAKAYVAVNDSGNHQLVSHWLRTHAVMEPFVIATNRQLSVVHPIYKLLHPHFRDTMDINAVARQILLNAEGLLEKTVFPGKYSMEWSSAVYKDWVFTEQAVPRDLVKRGMAVEDAQSPHGYKLLIEDYPYAVDGLEIWSAIETWVKEYCSFYYKSDDMVANDIELQSWWKEVREKGHGDKKDEKWWPEMKSLDVLIQTCTTIIWVASALHAAVNFGQYPYAGYHPNRPTISRRFMPEPGTPEYQELETDPDRLFLKTISNKLQTLLGISLIELLSRHASDEVYLGQRDTPEWTSDTVPLEAFERFGKKLVEIEDKIIERNNNGKWKNRIGPVKVPYTLLYPTSGAGLTGRGIPNSISI</sequence>
<comment type="pathway">
    <text evidence="14">Lipid metabolism; oxylipin biosynthesis.</text>
</comment>
<comment type="caution">
    <text evidence="12">Lacks conserved residue(s) required for the propagation of feature annotation.</text>
</comment>
<evidence type="ECO:0000256" key="8">
    <source>
        <dbReference type="ARBA" id="ARBA00023002"/>
    </source>
</evidence>
<dbReference type="OrthoDB" id="407298at2759"/>
<evidence type="ECO:0000256" key="15">
    <source>
        <dbReference type="SAM" id="MobiDB-lite"/>
    </source>
</evidence>
<protein>
    <recommendedName>
        <fullName evidence="14">Lipoxygenase</fullName>
        <ecNumber evidence="14">1.13.11.-</ecNumber>
    </recommendedName>
</protein>
<evidence type="ECO:0000256" key="9">
    <source>
        <dbReference type="ARBA" id="ARBA00023004"/>
    </source>
</evidence>
<dbReference type="PROSITE" id="PS50095">
    <property type="entry name" value="PLAT"/>
    <property type="match status" value="1"/>
</dbReference>
<dbReference type="InterPro" id="IPR013819">
    <property type="entry name" value="LipOase_C"/>
</dbReference>
<keyword evidence="4 13" id="KW-0479">Metal-binding</keyword>
<name>A0A9Q1KQT3_9CARY</name>
<dbReference type="SMART" id="SM00308">
    <property type="entry name" value="LH2"/>
    <property type="match status" value="1"/>
</dbReference>
<dbReference type="Gene3D" id="2.60.60.20">
    <property type="entry name" value="PLAT/LH2 domain"/>
    <property type="match status" value="1"/>
</dbReference>
<evidence type="ECO:0000256" key="11">
    <source>
        <dbReference type="ARBA" id="ARBA00023160"/>
    </source>
</evidence>
<dbReference type="Gene3D" id="3.10.450.60">
    <property type="match status" value="1"/>
</dbReference>
<evidence type="ECO:0000256" key="2">
    <source>
        <dbReference type="ARBA" id="ARBA00009419"/>
    </source>
</evidence>
<dbReference type="FunFam" id="3.10.450.60:FF:000002">
    <property type="entry name" value="Lipoxygenase"/>
    <property type="match status" value="1"/>
</dbReference>
<evidence type="ECO:0000256" key="10">
    <source>
        <dbReference type="ARBA" id="ARBA00023098"/>
    </source>
</evidence>
<keyword evidence="10" id="KW-0443">Lipid metabolism</keyword>
<evidence type="ECO:0000256" key="1">
    <source>
        <dbReference type="ARBA" id="ARBA00001962"/>
    </source>
</evidence>
<evidence type="ECO:0000313" key="18">
    <source>
        <dbReference type="EMBL" id="KAJ8447848.1"/>
    </source>
</evidence>
<dbReference type="Proteomes" id="UP001153076">
    <property type="component" value="Unassembled WGS sequence"/>
</dbReference>